<dbReference type="SMART" id="SM00408">
    <property type="entry name" value="IGc2"/>
    <property type="match status" value="1"/>
</dbReference>
<name>A0A3B4UDF4_SERDU</name>
<dbReference type="Pfam" id="PF13927">
    <property type="entry name" value="Ig_3"/>
    <property type="match status" value="1"/>
</dbReference>
<dbReference type="PANTHER" id="PTHR11640:SF31">
    <property type="entry name" value="IRREGULAR CHIASM C-ROUGHEST PROTEIN-RELATED"/>
    <property type="match status" value="1"/>
</dbReference>
<evidence type="ECO:0000256" key="5">
    <source>
        <dbReference type="ARBA" id="ARBA00023319"/>
    </source>
</evidence>
<dbReference type="Ensembl" id="ENSSDUT00000016029.1">
    <property type="protein sequence ID" value="ENSSDUP00000015740.1"/>
    <property type="gene ID" value="ENSSDUG00000011488.1"/>
</dbReference>
<dbReference type="PROSITE" id="PS50835">
    <property type="entry name" value="IG_LIKE"/>
    <property type="match status" value="1"/>
</dbReference>
<evidence type="ECO:0000256" key="4">
    <source>
        <dbReference type="ARBA" id="ARBA00023180"/>
    </source>
</evidence>
<reference evidence="7" key="1">
    <citation type="submission" date="2025-08" db="UniProtKB">
        <authorList>
            <consortium name="Ensembl"/>
        </authorList>
    </citation>
    <scope>IDENTIFICATION</scope>
</reference>
<dbReference type="AlphaFoldDB" id="A0A3B4UDF4"/>
<dbReference type="Gene3D" id="2.60.40.10">
    <property type="entry name" value="Immunoglobulins"/>
    <property type="match status" value="1"/>
</dbReference>
<evidence type="ECO:0000256" key="3">
    <source>
        <dbReference type="ARBA" id="ARBA00023157"/>
    </source>
</evidence>
<comment type="subcellular location">
    <subcellularLocation>
        <location evidence="1">Membrane</location>
        <topology evidence="1">Single-pass type I membrane protein</topology>
    </subcellularLocation>
</comment>
<evidence type="ECO:0000259" key="6">
    <source>
        <dbReference type="PROSITE" id="PS50835"/>
    </source>
</evidence>
<sequence length="136" mass="15547">VSHYFWILYIFKVHFYVKEIRVTGDTSVKEGETVNLTCSVDSFPPLLIVWTKLSDLNIQNGTETNLHNDTLTDLQNDTETYLQQGSGVATLSISNVTEDESGLYICTAKHLNNSWKKNVNVTVICKYIVLHCVFRW</sequence>
<organism evidence="7 8">
    <name type="scientific">Seriola dumerili</name>
    <name type="common">Greater amberjack</name>
    <name type="synonym">Caranx dumerili</name>
    <dbReference type="NCBI Taxonomy" id="41447"/>
    <lineage>
        <taxon>Eukaryota</taxon>
        <taxon>Metazoa</taxon>
        <taxon>Chordata</taxon>
        <taxon>Craniata</taxon>
        <taxon>Vertebrata</taxon>
        <taxon>Euteleostomi</taxon>
        <taxon>Actinopterygii</taxon>
        <taxon>Neopterygii</taxon>
        <taxon>Teleostei</taxon>
        <taxon>Neoteleostei</taxon>
        <taxon>Acanthomorphata</taxon>
        <taxon>Carangaria</taxon>
        <taxon>Carangiformes</taxon>
        <taxon>Carangidae</taxon>
        <taxon>Seriola</taxon>
    </lineage>
</organism>
<evidence type="ECO:0000313" key="8">
    <source>
        <dbReference type="Proteomes" id="UP000261420"/>
    </source>
</evidence>
<keyword evidence="3" id="KW-1015">Disulfide bond</keyword>
<dbReference type="PANTHER" id="PTHR11640">
    <property type="entry name" value="NEPHRIN"/>
    <property type="match status" value="1"/>
</dbReference>
<dbReference type="GO" id="GO:0005886">
    <property type="term" value="C:plasma membrane"/>
    <property type="evidence" value="ECO:0007669"/>
    <property type="project" value="TreeGrafter"/>
</dbReference>
<keyword evidence="8" id="KW-1185">Reference proteome</keyword>
<evidence type="ECO:0000256" key="2">
    <source>
        <dbReference type="ARBA" id="ARBA00023136"/>
    </source>
</evidence>
<dbReference type="GO" id="GO:0050839">
    <property type="term" value="F:cell adhesion molecule binding"/>
    <property type="evidence" value="ECO:0007669"/>
    <property type="project" value="TreeGrafter"/>
</dbReference>
<dbReference type="InterPro" id="IPR003598">
    <property type="entry name" value="Ig_sub2"/>
</dbReference>
<dbReference type="SUPFAM" id="SSF48726">
    <property type="entry name" value="Immunoglobulin"/>
    <property type="match status" value="1"/>
</dbReference>
<dbReference type="Proteomes" id="UP000261420">
    <property type="component" value="Unplaced"/>
</dbReference>
<protein>
    <recommendedName>
        <fullName evidence="6">Ig-like domain-containing protein</fullName>
    </recommendedName>
</protein>
<dbReference type="SMART" id="SM00409">
    <property type="entry name" value="IG"/>
    <property type="match status" value="1"/>
</dbReference>
<dbReference type="InterPro" id="IPR007110">
    <property type="entry name" value="Ig-like_dom"/>
</dbReference>
<feature type="domain" description="Ig-like" evidence="6">
    <location>
        <begin position="18"/>
        <end position="122"/>
    </location>
</feature>
<keyword evidence="2" id="KW-0472">Membrane</keyword>
<reference evidence="7" key="2">
    <citation type="submission" date="2025-09" db="UniProtKB">
        <authorList>
            <consortium name="Ensembl"/>
        </authorList>
    </citation>
    <scope>IDENTIFICATION</scope>
</reference>
<dbReference type="GeneTree" id="ENSGT00940000180391"/>
<proteinExistence type="predicted"/>
<dbReference type="GO" id="GO:0005911">
    <property type="term" value="C:cell-cell junction"/>
    <property type="evidence" value="ECO:0007669"/>
    <property type="project" value="TreeGrafter"/>
</dbReference>
<dbReference type="InterPro" id="IPR013783">
    <property type="entry name" value="Ig-like_fold"/>
</dbReference>
<accession>A0A3B4UDF4</accession>
<dbReference type="InterPro" id="IPR003599">
    <property type="entry name" value="Ig_sub"/>
</dbReference>
<keyword evidence="5" id="KW-0393">Immunoglobulin domain</keyword>
<dbReference type="InterPro" id="IPR036179">
    <property type="entry name" value="Ig-like_dom_sf"/>
</dbReference>
<evidence type="ECO:0000313" key="7">
    <source>
        <dbReference type="Ensembl" id="ENSSDUP00000015740.1"/>
    </source>
</evidence>
<dbReference type="OMA" id="RITWATF"/>
<keyword evidence="4" id="KW-0325">Glycoprotein</keyword>
<evidence type="ECO:0000256" key="1">
    <source>
        <dbReference type="ARBA" id="ARBA00004479"/>
    </source>
</evidence>
<dbReference type="STRING" id="41447.ENSSDUP00000015740"/>
<dbReference type="GO" id="GO:0098609">
    <property type="term" value="P:cell-cell adhesion"/>
    <property type="evidence" value="ECO:0007669"/>
    <property type="project" value="TreeGrafter"/>
</dbReference>
<dbReference type="InterPro" id="IPR051275">
    <property type="entry name" value="Cell_adhesion_signaling"/>
</dbReference>